<dbReference type="Pfam" id="PF03466">
    <property type="entry name" value="LysR_substrate"/>
    <property type="match status" value="1"/>
</dbReference>
<dbReference type="GO" id="GO:0003700">
    <property type="term" value="F:DNA-binding transcription factor activity"/>
    <property type="evidence" value="ECO:0007669"/>
    <property type="project" value="InterPro"/>
</dbReference>
<dbReference type="Gene3D" id="1.10.10.10">
    <property type="entry name" value="Winged helix-like DNA-binding domain superfamily/Winged helix DNA-binding domain"/>
    <property type="match status" value="1"/>
</dbReference>
<reference evidence="5 6" key="1">
    <citation type="submission" date="2019-04" db="EMBL/GenBank/DDBJ databases">
        <title>Vagococcus sp. nov., isolated from faeces of yaks (Bos grunniens).</title>
        <authorList>
            <person name="Ge Y."/>
        </authorList>
    </citation>
    <scope>NUCLEOTIDE SEQUENCE [LARGE SCALE GENOMIC DNA]</scope>
    <source>
        <strain evidence="5 6">MN-17</strain>
    </source>
</reference>
<dbReference type="PANTHER" id="PTHR30126:SF39">
    <property type="entry name" value="HTH-TYPE TRANSCRIPTIONAL REGULATOR CYSL"/>
    <property type="match status" value="1"/>
</dbReference>
<comment type="similarity">
    <text evidence="1">Belongs to the LysR transcriptional regulatory family.</text>
</comment>
<dbReference type="SUPFAM" id="SSF53850">
    <property type="entry name" value="Periplasmic binding protein-like II"/>
    <property type="match status" value="1"/>
</dbReference>
<accession>A0A4D7CSE9</accession>
<keyword evidence="2" id="KW-0805">Transcription regulation</keyword>
<dbReference type="PRINTS" id="PR00039">
    <property type="entry name" value="HTHLYSR"/>
</dbReference>
<keyword evidence="6" id="KW-1185">Reference proteome</keyword>
<evidence type="ECO:0000256" key="2">
    <source>
        <dbReference type="ARBA" id="ARBA00023015"/>
    </source>
</evidence>
<sequence>MFALIDTFLAVYETRSFTKAAEQLFISQPAVSVHIKKLEQHFDVTLFTRGGNHQLIPTEQADYLYPKLQVLKQTWHQLELEAKDMPLTKQDITIALSNTHALKVFPKLLTRLLEKFPQVNFHLVETNSQSAQKMIKHYQADIGFIEDDLLDSAIKREFFYEDQLVHCGQVHSPYWLLREPSSGTYRYQNDYLKKNNLQPEFIHVNSNEMMLALLKEGIGQTVLSKLFIPTDSTIPINHVVAQRPLYLITRQNETESLVHQIKNAVLAHEK</sequence>
<organism evidence="5 6">
    <name type="scientific">Vagococcus zengguangii</name>
    <dbReference type="NCBI Taxonomy" id="2571750"/>
    <lineage>
        <taxon>Bacteria</taxon>
        <taxon>Bacillati</taxon>
        <taxon>Bacillota</taxon>
        <taxon>Bacilli</taxon>
        <taxon>Lactobacillales</taxon>
        <taxon>Enterococcaceae</taxon>
        <taxon>Vagococcus</taxon>
    </lineage>
</organism>
<dbReference type="InterPro" id="IPR036390">
    <property type="entry name" value="WH_DNA-bd_sf"/>
</dbReference>
<dbReference type="GO" id="GO:0000976">
    <property type="term" value="F:transcription cis-regulatory region binding"/>
    <property type="evidence" value="ECO:0007669"/>
    <property type="project" value="TreeGrafter"/>
</dbReference>
<dbReference type="InterPro" id="IPR005119">
    <property type="entry name" value="LysR_subst-bd"/>
</dbReference>
<dbReference type="AlphaFoldDB" id="A0A4D7CSE9"/>
<evidence type="ECO:0000256" key="4">
    <source>
        <dbReference type="ARBA" id="ARBA00023163"/>
    </source>
</evidence>
<proteinExistence type="inferred from homology"/>
<protein>
    <submittedName>
        <fullName evidence="5">LysR family transcriptional regulator</fullName>
    </submittedName>
</protein>
<keyword evidence="3" id="KW-0238">DNA-binding</keyword>
<dbReference type="SUPFAM" id="SSF46785">
    <property type="entry name" value="Winged helix' DNA-binding domain"/>
    <property type="match status" value="1"/>
</dbReference>
<name>A0A4D7CSE9_9ENTE</name>
<dbReference type="Gene3D" id="3.40.190.290">
    <property type="match status" value="1"/>
</dbReference>
<dbReference type="EMBL" id="CP039712">
    <property type="protein sequence ID" value="QCI85814.1"/>
    <property type="molecule type" value="Genomic_DNA"/>
</dbReference>
<gene>
    <name evidence="5" type="ORF">FA707_02025</name>
</gene>
<evidence type="ECO:0000313" key="6">
    <source>
        <dbReference type="Proteomes" id="UP000298615"/>
    </source>
</evidence>
<evidence type="ECO:0000256" key="1">
    <source>
        <dbReference type="ARBA" id="ARBA00009437"/>
    </source>
</evidence>
<keyword evidence="4" id="KW-0804">Transcription</keyword>
<dbReference type="Pfam" id="PF00126">
    <property type="entry name" value="HTH_1"/>
    <property type="match status" value="1"/>
</dbReference>
<evidence type="ECO:0000256" key="3">
    <source>
        <dbReference type="ARBA" id="ARBA00023125"/>
    </source>
</evidence>
<dbReference type="InterPro" id="IPR000847">
    <property type="entry name" value="LysR_HTH_N"/>
</dbReference>
<dbReference type="PROSITE" id="PS50931">
    <property type="entry name" value="HTH_LYSR"/>
    <property type="match status" value="1"/>
</dbReference>
<dbReference type="KEGG" id="vao:FA707_02025"/>
<dbReference type="InterPro" id="IPR036388">
    <property type="entry name" value="WH-like_DNA-bd_sf"/>
</dbReference>
<dbReference type="Proteomes" id="UP000298615">
    <property type="component" value="Chromosome"/>
</dbReference>
<dbReference type="OrthoDB" id="9785745at2"/>
<dbReference type="RefSeq" id="WP_136952657.1">
    <property type="nucleotide sequence ID" value="NZ_CP039712.1"/>
</dbReference>
<dbReference type="PANTHER" id="PTHR30126">
    <property type="entry name" value="HTH-TYPE TRANSCRIPTIONAL REGULATOR"/>
    <property type="match status" value="1"/>
</dbReference>
<evidence type="ECO:0000313" key="5">
    <source>
        <dbReference type="EMBL" id="QCI85814.1"/>
    </source>
</evidence>